<comment type="caution">
    <text evidence="3">The sequence shown here is derived from an EMBL/GenBank/DDBJ whole genome shotgun (WGS) entry which is preliminary data.</text>
</comment>
<evidence type="ECO:0000256" key="2">
    <source>
        <dbReference type="SAM" id="MobiDB-lite"/>
    </source>
</evidence>
<keyword evidence="4" id="KW-1185">Reference proteome</keyword>
<name>A0A9W4S099_9PEZI</name>
<dbReference type="Proteomes" id="UP001152533">
    <property type="component" value="Unassembled WGS sequence"/>
</dbReference>
<gene>
    <name evidence="3" type="ORF">CGXH109_LOCUS100921</name>
</gene>
<keyword evidence="1" id="KW-0175">Coiled coil</keyword>
<feature type="region of interest" description="Disordered" evidence="2">
    <location>
        <begin position="103"/>
        <end position="198"/>
    </location>
</feature>
<evidence type="ECO:0000313" key="4">
    <source>
        <dbReference type="Proteomes" id="UP001152533"/>
    </source>
</evidence>
<dbReference type="EMBL" id="CAMGZC010000963">
    <property type="protein sequence ID" value="CAI0650919.1"/>
    <property type="molecule type" value="Genomic_DNA"/>
</dbReference>
<sequence>MEVPQLATTGRPDNLTARLVAIIIHEMTTCISRWREYAASKDAQLQQLHKDNQQYKARVEAQDQTINAQAELISHLEMEMSPIELSCGTMSPAAFSMSLQGSKASGSIADPQPSFAGETLQNSPQKTYGQSPDDDNADISEDPFAPLMALAMTAAEDIGGQSPDAVERAQPEIQSPRKRGMEEAEEEADALSKRGRYM</sequence>
<proteinExistence type="predicted"/>
<accession>A0A9W4S099</accession>
<feature type="coiled-coil region" evidence="1">
    <location>
        <begin position="38"/>
        <end position="65"/>
    </location>
</feature>
<evidence type="ECO:0000256" key="1">
    <source>
        <dbReference type="SAM" id="Coils"/>
    </source>
</evidence>
<organism evidence="3 4">
    <name type="scientific">Colletotrichum noveboracense</name>
    <dbReference type="NCBI Taxonomy" id="2664923"/>
    <lineage>
        <taxon>Eukaryota</taxon>
        <taxon>Fungi</taxon>
        <taxon>Dikarya</taxon>
        <taxon>Ascomycota</taxon>
        <taxon>Pezizomycotina</taxon>
        <taxon>Sordariomycetes</taxon>
        <taxon>Hypocreomycetidae</taxon>
        <taxon>Glomerellales</taxon>
        <taxon>Glomerellaceae</taxon>
        <taxon>Colletotrichum</taxon>
        <taxon>Colletotrichum gloeosporioides species complex</taxon>
    </lineage>
</organism>
<dbReference type="AlphaFoldDB" id="A0A9W4S099"/>
<feature type="compositionally biased region" description="Acidic residues" evidence="2">
    <location>
        <begin position="132"/>
        <end position="141"/>
    </location>
</feature>
<evidence type="ECO:0000313" key="3">
    <source>
        <dbReference type="EMBL" id="CAI0650919.1"/>
    </source>
</evidence>
<feature type="compositionally biased region" description="Polar residues" evidence="2">
    <location>
        <begin position="119"/>
        <end position="130"/>
    </location>
</feature>
<reference evidence="3" key="1">
    <citation type="submission" date="2022-08" db="EMBL/GenBank/DDBJ databases">
        <authorList>
            <person name="Giroux E."/>
            <person name="Giroux E."/>
        </authorList>
    </citation>
    <scope>NUCLEOTIDE SEQUENCE</scope>
    <source>
        <strain evidence="3">H1091258</strain>
    </source>
</reference>
<protein>
    <submittedName>
        <fullName evidence="3">Uncharacterized protein</fullName>
    </submittedName>
</protein>